<dbReference type="GO" id="GO:0043488">
    <property type="term" value="P:regulation of mRNA stability"/>
    <property type="evidence" value="ECO:0007669"/>
    <property type="project" value="TreeGrafter"/>
</dbReference>
<proteinExistence type="predicted"/>
<dbReference type="SMART" id="SM00357">
    <property type="entry name" value="CSP"/>
    <property type="match status" value="1"/>
</dbReference>
<evidence type="ECO:0000256" key="1">
    <source>
        <dbReference type="ARBA" id="ARBA00022553"/>
    </source>
</evidence>
<dbReference type="PRINTS" id="PR00050">
    <property type="entry name" value="COLDSHOCK"/>
</dbReference>
<evidence type="ECO:0000259" key="4">
    <source>
        <dbReference type="PROSITE" id="PS51857"/>
    </source>
</evidence>
<keyword evidence="1" id="KW-0597">Phosphoprotein</keyword>
<dbReference type="Pfam" id="PF00313">
    <property type="entry name" value="CSD"/>
    <property type="match status" value="1"/>
</dbReference>
<evidence type="ECO:0000256" key="2">
    <source>
        <dbReference type="RuleBase" id="RU000408"/>
    </source>
</evidence>
<dbReference type="EMBL" id="CR522870">
    <property type="protein sequence ID" value="CAG36796.1"/>
    <property type="molecule type" value="Genomic_DNA"/>
</dbReference>
<dbReference type="GO" id="GO:0005829">
    <property type="term" value="C:cytosol"/>
    <property type="evidence" value="ECO:0007669"/>
    <property type="project" value="UniProtKB-ARBA"/>
</dbReference>
<name>Q6ALH9_DESPS</name>
<dbReference type="CDD" id="cd04458">
    <property type="entry name" value="CSP_CDS"/>
    <property type="match status" value="1"/>
</dbReference>
<keyword evidence="3" id="KW-1133">Transmembrane helix</keyword>
<dbReference type="InterPro" id="IPR002059">
    <property type="entry name" value="CSP_DNA-bd"/>
</dbReference>
<organism evidence="5 6">
    <name type="scientific">Desulfotalea psychrophila (strain LSv54 / DSM 12343)</name>
    <dbReference type="NCBI Taxonomy" id="177439"/>
    <lineage>
        <taxon>Bacteria</taxon>
        <taxon>Pseudomonadati</taxon>
        <taxon>Thermodesulfobacteriota</taxon>
        <taxon>Desulfobulbia</taxon>
        <taxon>Desulfobulbales</taxon>
        <taxon>Desulfocapsaceae</taxon>
        <taxon>Desulfotalea</taxon>
    </lineage>
</organism>
<dbReference type="InterPro" id="IPR011129">
    <property type="entry name" value="CSD"/>
</dbReference>
<gene>
    <name evidence="5" type="ordered locus">DP2067</name>
</gene>
<evidence type="ECO:0000256" key="3">
    <source>
        <dbReference type="SAM" id="Phobius"/>
    </source>
</evidence>
<evidence type="ECO:0000313" key="6">
    <source>
        <dbReference type="Proteomes" id="UP000000602"/>
    </source>
</evidence>
<dbReference type="InterPro" id="IPR012340">
    <property type="entry name" value="NA-bd_OB-fold"/>
</dbReference>
<dbReference type="Pfam" id="PF06961">
    <property type="entry name" value="DUF1294"/>
    <property type="match status" value="1"/>
</dbReference>
<comment type="subcellular location">
    <subcellularLocation>
        <location evidence="2">Cytoplasm</location>
    </subcellularLocation>
</comment>
<evidence type="ECO:0000313" key="5">
    <source>
        <dbReference type="EMBL" id="CAG36796.1"/>
    </source>
</evidence>
<dbReference type="InterPro" id="IPR019844">
    <property type="entry name" value="CSD_CS"/>
</dbReference>
<keyword evidence="3" id="KW-0812">Transmembrane</keyword>
<dbReference type="KEGG" id="dps:DP2067"/>
<protein>
    <submittedName>
        <fullName evidence="5">Hypothetical cold-shock protein</fullName>
    </submittedName>
</protein>
<feature type="transmembrane region" description="Helical" evidence="3">
    <location>
        <begin position="79"/>
        <end position="99"/>
    </location>
</feature>
<dbReference type="SUPFAM" id="SSF50249">
    <property type="entry name" value="Nucleic acid-binding proteins"/>
    <property type="match status" value="1"/>
</dbReference>
<dbReference type="Proteomes" id="UP000000602">
    <property type="component" value="Chromosome"/>
</dbReference>
<dbReference type="Gene3D" id="2.40.50.140">
    <property type="entry name" value="Nucleic acid-binding proteins"/>
    <property type="match status" value="1"/>
</dbReference>
<dbReference type="OrthoDB" id="72963at2"/>
<dbReference type="STRING" id="177439.DP2067"/>
<dbReference type="HOGENOM" id="CLU_091970_0_0_7"/>
<feature type="domain" description="CSD" evidence="4">
    <location>
        <begin position="1"/>
        <end position="66"/>
    </location>
</feature>
<dbReference type="eggNOG" id="COG3326">
    <property type="taxonomic scope" value="Bacteria"/>
</dbReference>
<dbReference type="GO" id="GO:0003730">
    <property type="term" value="F:mRNA 3'-UTR binding"/>
    <property type="evidence" value="ECO:0007669"/>
    <property type="project" value="TreeGrafter"/>
</dbReference>
<dbReference type="eggNOG" id="COG1278">
    <property type="taxonomic scope" value="Bacteria"/>
</dbReference>
<dbReference type="InterPro" id="IPR010718">
    <property type="entry name" value="DUF1294"/>
</dbReference>
<reference evidence="6" key="1">
    <citation type="journal article" date="2004" name="Environ. Microbiol.">
        <title>The genome of Desulfotalea psychrophila, a sulfate-reducing bacterium from permanently cold Arctic sediments.</title>
        <authorList>
            <person name="Rabus R."/>
            <person name="Ruepp A."/>
            <person name="Frickey T."/>
            <person name="Rattei T."/>
            <person name="Fartmann B."/>
            <person name="Stark M."/>
            <person name="Bauer M."/>
            <person name="Zibat A."/>
            <person name="Lombardot T."/>
            <person name="Becker I."/>
            <person name="Amann J."/>
            <person name="Gellner K."/>
            <person name="Teeling H."/>
            <person name="Leuschner W.D."/>
            <person name="Gloeckner F.-O."/>
            <person name="Lupas A.N."/>
            <person name="Amann R."/>
            <person name="Klenk H.-P."/>
        </authorList>
    </citation>
    <scope>NUCLEOTIDE SEQUENCE [LARGE SCALE GENOMIC DNA]</scope>
    <source>
        <strain evidence="6">DSM 12343 / LSv54</strain>
    </source>
</reference>
<keyword evidence="6" id="KW-1185">Reference proteome</keyword>
<keyword evidence="3" id="KW-0472">Membrane</keyword>
<feature type="transmembrane region" description="Helical" evidence="3">
    <location>
        <begin position="105"/>
        <end position="123"/>
    </location>
</feature>
<dbReference type="RefSeq" id="WP_011189308.1">
    <property type="nucleotide sequence ID" value="NC_006138.1"/>
</dbReference>
<dbReference type="PROSITE" id="PS51857">
    <property type="entry name" value="CSD_2"/>
    <property type="match status" value="1"/>
</dbReference>
<accession>Q6ALH9</accession>
<dbReference type="PANTHER" id="PTHR12962">
    <property type="entry name" value="CALCIUM-REGULATED HEAT STABLE PROTEIN CRHSP-24-RELATED"/>
    <property type="match status" value="1"/>
</dbReference>
<dbReference type="InterPro" id="IPR052069">
    <property type="entry name" value="Ca-reg_mRNA-binding_domain"/>
</dbReference>
<dbReference type="AlphaFoldDB" id="Q6ALH9"/>
<dbReference type="PANTHER" id="PTHR12962:SF1">
    <property type="entry name" value="COLD SHOCK DOMAIN-CONTAINING PROTEIN CG9705"/>
    <property type="match status" value="1"/>
</dbReference>
<sequence>MNFGTIKHWNDEKGYGFITPDNGGNDVFLHIKAFKKRPHRPEIGQVISYGTTSGDKGRLRACNVQYMEDKSSSTHTKKLTFTIYCAFLYVIGIAVGVYLGKLPKVSIYLYLGASFITFLAYGIDKSKAKQGGWRTQESTLHLFSIVGGWPGALLAQQKFNHKTTKESFRSEFWGTVVMNCVGFFWFTSPGALEKTIHFLDKFLK</sequence>
<dbReference type="PROSITE" id="PS00352">
    <property type="entry name" value="CSD_1"/>
    <property type="match status" value="1"/>
</dbReference>